<evidence type="ECO:0000256" key="4">
    <source>
        <dbReference type="ARBA" id="ARBA00022723"/>
    </source>
</evidence>
<comment type="cofactor">
    <cofactor evidence="1">
        <name>[4Fe-4S] cluster</name>
        <dbReference type="ChEBI" id="CHEBI:49883"/>
    </cofactor>
</comment>
<proteinExistence type="predicted"/>
<dbReference type="AlphaFoldDB" id="A0A9D2MQ94"/>
<keyword evidence="6" id="KW-0411">Iron-sulfur</keyword>
<dbReference type="PANTHER" id="PTHR11135:SF1">
    <property type="entry name" value="PROTEIN YHCC"/>
    <property type="match status" value="1"/>
</dbReference>
<dbReference type="SFLD" id="SFLDG01091">
    <property type="entry name" value="uncharacterized_CHP01210-like"/>
    <property type="match status" value="1"/>
</dbReference>
<evidence type="ECO:0000313" key="9">
    <source>
        <dbReference type="Proteomes" id="UP000886883"/>
    </source>
</evidence>
<reference evidence="8" key="1">
    <citation type="journal article" date="2021" name="PeerJ">
        <title>Extensive microbial diversity within the chicken gut microbiome revealed by metagenomics and culture.</title>
        <authorList>
            <person name="Gilroy R."/>
            <person name="Ravi A."/>
            <person name="Getino M."/>
            <person name="Pursley I."/>
            <person name="Horton D.L."/>
            <person name="Alikhan N.F."/>
            <person name="Baker D."/>
            <person name="Gharbi K."/>
            <person name="Hall N."/>
            <person name="Watson M."/>
            <person name="Adriaenssens E.M."/>
            <person name="Foster-Nyarko E."/>
            <person name="Jarju S."/>
            <person name="Secka A."/>
            <person name="Antonio M."/>
            <person name="Oren A."/>
            <person name="Chaudhuri R.R."/>
            <person name="La Ragione R."/>
            <person name="Hildebrand F."/>
            <person name="Pallen M.J."/>
        </authorList>
    </citation>
    <scope>NUCLEOTIDE SEQUENCE</scope>
    <source>
        <strain evidence="8">USAMLcec3-2134</strain>
    </source>
</reference>
<dbReference type="InterPro" id="IPR039661">
    <property type="entry name" value="ELP3"/>
</dbReference>
<dbReference type="PANTHER" id="PTHR11135">
    <property type="entry name" value="HISTONE ACETYLTRANSFERASE-RELATED"/>
    <property type="match status" value="1"/>
</dbReference>
<dbReference type="SUPFAM" id="SSF102114">
    <property type="entry name" value="Radical SAM enzymes"/>
    <property type="match status" value="1"/>
</dbReference>
<dbReference type="SMART" id="SM00729">
    <property type="entry name" value="Elp3"/>
    <property type="match status" value="1"/>
</dbReference>
<reference evidence="8" key="2">
    <citation type="submission" date="2021-04" db="EMBL/GenBank/DDBJ databases">
        <authorList>
            <person name="Gilroy R."/>
        </authorList>
    </citation>
    <scope>NUCLEOTIDE SEQUENCE</scope>
    <source>
        <strain evidence="8">USAMLcec3-2134</strain>
    </source>
</reference>
<feature type="domain" description="Radical SAM core" evidence="7">
    <location>
        <begin position="36"/>
        <end position="300"/>
    </location>
</feature>
<evidence type="ECO:0000259" key="7">
    <source>
        <dbReference type="PROSITE" id="PS51918"/>
    </source>
</evidence>
<evidence type="ECO:0000256" key="6">
    <source>
        <dbReference type="ARBA" id="ARBA00023014"/>
    </source>
</evidence>
<dbReference type="InterPro" id="IPR058240">
    <property type="entry name" value="rSAM_sf"/>
</dbReference>
<dbReference type="InterPro" id="IPR005911">
    <property type="entry name" value="YhcC-like"/>
</dbReference>
<evidence type="ECO:0000256" key="2">
    <source>
        <dbReference type="ARBA" id="ARBA00022485"/>
    </source>
</evidence>
<dbReference type="GO" id="GO:0046872">
    <property type="term" value="F:metal ion binding"/>
    <property type="evidence" value="ECO:0007669"/>
    <property type="project" value="UniProtKB-KW"/>
</dbReference>
<accession>A0A9D2MQ94</accession>
<dbReference type="SFLD" id="SFLDS00029">
    <property type="entry name" value="Radical_SAM"/>
    <property type="match status" value="1"/>
</dbReference>
<dbReference type="InterPro" id="IPR006638">
    <property type="entry name" value="Elp3/MiaA/NifB-like_rSAM"/>
</dbReference>
<dbReference type="SFLD" id="SFLDG01086">
    <property type="entry name" value="elongater_protein-like"/>
    <property type="match status" value="1"/>
</dbReference>
<dbReference type="Pfam" id="PF16199">
    <property type="entry name" value="Radical_SAM_C"/>
    <property type="match status" value="1"/>
</dbReference>
<evidence type="ECO:0000256" key="3">
    <source>
        <dbReference type="ARBA" id="ARBA00022691"/>
    </source>
</evidence>
<dbReference type="Gene3D" id="3.80.30.20">
    <property type="entry name" value="tm_1862 like domain"/>
    <property type="match status" value="1"/>
</dbReference>
<comment type="caution">
    <text evidence="8">The sequence shown here is derived from an EMBL/GenBank/DDBJ whole genome shotgun (WGS) entry which is preliminary data.</text>
</comment>
<gene>
    <name evidence="8" type="ORF">H9763_00765</name>
</gene>
<dbReference type="InterPro" id="IPR032432">
    <property type="entry name" value="Radical_SAM_C"/>
</dbReference>
<keyword evidence="2" id="KW-0004">4Fe-4S</keyword>
<dbReference type="InterPro" id="IPR023404">
    <property type="entry name" value="rSAM_horseshoe"/>
</dbReference>
<dbReference type="EMBL" id="DWXE01000003">
    <property type="protein sequence ID" value="HJB89985.1"/>
    <property type="molecule type" value="Genomic_DNA"/>
</dbReference>
<dbReference type="InterPro" id="IPR007197">
    <property type="entry name" value="rSAM"/>
</dbReference>
<evidence type="ECO:0000256" key="1">
    <source>
        <dbReference type="ARBA" id="ARBA00001966"/>
    </source>
</evidence>
<dbReference type="NCBIfam" id="TIGR01212">
    <property type="entry name" value="TIGR01212 family radical SAM protein"/>
    <property type="match status" value="1"/>
</dbReference>
<organism evidence="8 9">
    <name type="scientific">Candidatus Eisenbergiella merdigallinarum</name>
    <dbReference type="NCBI Taxonomy" id="2838552"/>
    <lineage>
        <taxon>Bacteria</taxon>
        <taxon>Bacillati</taxon>
        <taxon>Bacillota</taxon>
        <taxon>Clostridia</taxon>
        <taxon>Lachnospirales</taxon>
        <taxon>Lachnospiraceae</taxon>
        <taxon>Eisenbergiella</taxon>
    </lineage>
</organism>
<keyword evidence="5" id="KW-0408">Iron</keyword>
<evidence type="ECO:0000256" key="5">
    <source>
        <dbReference type="ARBA" id="ARBA00023004"/>
    </source>
</evidence>
<evidence type="ECO:0000313" key="8">
    <source>
        <dbReference type="EMBL" id="HJB89985.1"/>
    </source>
</evidence>
<keyword evidence="4" id="KW-0479">Metal-binding</keyword>
<protein>
    <submittedName>
        <fullName evidence="8">TIGR01212 family radical SAM protein</fullName>
    </submittedName>
</protein>
<dbReference type="Pfam" id="PF04055">
    <property type="entry name" value="Radical_SAM"/>
    <property type="match status" value="1"/>
</dbReference>
<dbReference type="CDD" id="cd01335">
    <property type="entry name" value="Radical_SAM"/>
    <property type="match status" value="1"/>
</dbReference>
<dbReference type="GO" id="GO:0003824">
    <property type="term" value="F:catalytic activity"/>
    <property type="evidence" value="ECO:0007669"/>
    <property type="project" value="InterPro"/>
</dbReference>
<name>A0A9D2MQ94_9FIRM</name>
<keyword evidence="3" id="KW-0949">S-adenosyl-L-methionine</keyword>
<dbReference type="PROSITE" id="PS51918">
    <property type="entry name" value="RADICAL_SAM"/>
    <property type="match status" value="1"/>
</dbReference>
<dbReference type="GO" id="GO:0051539">
    <property type="term" value="F:4 iron, 4 sulfur cluster binding"/>
    <property type="evidence" value="ECO:0007669"/>
    <property type="project" value="UniProtKB-KW"/>
</dbReference>
<dbReference type="Proteomes" id="UP000886883">
    <property type="component" value="Unassembled WGS sequence"/>
</dbReference>
<sequence length="355" mass="38536">MGRSDADRPGVLSPAAAEPDWHHKPWYSLDAWCKNTFGRKLYKVALDIGCTCPNRDGTAGTEGCTFCSAGGSGDFAVSGGDSLRSRLAEGADRLRNKWPDSVPGSAGAFPEGGAKRGLQTPRLIAYFQSYTNTYGDPDRLASLFGEALSFPETAGISIATRPDCLDEEILARLSGLRRAFPDKFIWIELGLQTIHDSTALRIRRGYPSRVFYDAMERLHALGFPVIVHAILGLPGESRAEILQTMHAVNGVRPFGVKLQLLHILKGTAMAGEYASGAVRPLTKEEYVDLVTDCIASLSPEICIHRITGDGPAQLLIAPLWSKNKRDVLNRILAGMKEKGIRQGSYYEPSGTADSL</sequence>